<evidence type="ECO:0000259" key="3">
    <source>
        <dbReference type="PROSITE" id="PS51203"/>
    </source>
</evidence>
<feature type="domain" description="CS" evidence="3">
    <location>
        <begin position="641"/>
        <end position="741"/>
    </location>
</feature>
<dbReference type="AlphaFoldDB" id="A0AA36JQ02"/>
<name>A0AA36JQ02_9DINO</name>
<keyword evidence="5" id="KW-1185">Reference proteome</keyword>
<dbReference type="InterPro" id="IPR007052">
    <property type="entry name" value="CS_dom"/>
</dbReference>
<dbReference type="SUPFAM" id="SSF49764">
    <property type="entry name" value="HSP20-like chaperones"/>
    <property type="match status" value="1"/>
</dbReference>
<dbReference type="PROSITE" id="PS51203">
    <property type="entry name" value="CS"/>
    <property type="match status" value="1"/>
</dbReference>
<dbReference type="PANTHER" id="PTHR47447:SF17">
    <property type="entry name" value="OS12G0638900 PROTEIN"/>
    <property type="match status" value="1"/>
</dbReference>
<dbReference type="Pfam" id="PF04969">
    <property type="entry name" value="CS"/>
    <property type="match status" value="1"/>
</dbReference>
<reference evidence="4" key="1">
    <citation type="submission" date="2023-08" db="EMBL/GenBank/DDBJ databases">
        <authorList>
            <person name="Chen Y."/>
            <person name="Shah S."/>
            <person name="Dougan E. K."/>
            <person name="Thang M."/>
            <person name="Chan C."/>
        </authorList>
    </citation>
    <scope>NUCLEOTIDE SEQUENCE</scope>
</reference>
<organism evidence="4 5">
    <name type="scientific">Effrenium voratum</name>
    <dbReference type="NCBI Taxonomy" id="2562239"/>
    <lineage>
        <taxon>Eukaryota</taxon>
        <taxon>Sar</taxon>
        <taxon>Alveolata</taxon>
        <taxon>Dinophyceae</taxon>
        <taxon>Suessiales</taxon>
        <taxon>Symbiodiniaceae</taxon>
        <taxon>Effrenium</taxon>
    </lineage>
</organism>
<evidence type="ECO:0000256" key="1">
    <source>
        <dbReference type="ARBA" id="ARBA00022737"/>
    </source>
</evidence>
<dbReference type="Gene3D" id="2.60.40.790">
    <property type="match status" value="1"/>
</dbReference>
<dbReference type="EMBL" id="CAUJNA010003810">
    <property type="protein sequence ID" value="CAJ1410275.1"/>
    <property type="molecule type" value="Genomic_DNA"/>
</dbReference>
<comment type="caution">
    <text evidence="4">The sequence shown here is derived from an EMBL/GenBank/DDBJ whole genome shotgun (WGS) entry which is preliminary data.</text>
</comment>
<dbReference type="Proteomes" id="UP001178507">
    <property type="component" value="Unassembled WGS sequence"/>
</dbReference>
<dbReference type="InterPro" id="IPR002885">
    <property type="entry name" value="PPR_rpt"/>
</dbReference>
<dbReference type="PROSITE" id="PS51375">
    <property type="entry name" value="PPR"/>
    <property type="match status" value="1"/>
</dbReference>
<dbReference type="CDD" id="cd06467">
    <property type="entry name" value="p23_NUDC_like"/>
    <property type="match status" value="1"/>
</dbReference>
<dbReference type="NCBIfam" id="TIGR00756">
    <property type="entry name" value="PPR"/>
    <property type="match status" value="1"/>
</dbReference>
<keyword evidence="1" id="KW-0677">Repeat</keyword>
<dbReference type="InterPro" id="IPR008978">
    <property type="entry name" value="HSP20-like_chaperone"/>
</dbReference>
<proteinExistence type="predicted"/>
<evidence type="ECO:0000313" key="5">
    <source>
        <dbReference type="Proteomes" id="UP001178507"/>
    </source>
</evidence>
<dbReference type="PANTHER" id="PTHR47447">
    <property type="entry name" value="OS03G0856100 PROTEIN"/>
    <property type="match status" value="1"/>
</dbReference>
<protein>
    <recommendedName>
        <fullName evidence="3">CS domain-containing protein</fullName>
    </recommendedName>
</protein>
<gene>
    <name evidence="4" type="ORF">EVOR1521_LOCUS31127</name>
</gene>
<dbReference type="Gene3D" id="1.25.40.10">
    <property type="entry name" value="Tetratricopeptide repeat domain"/>
    <property type="match status" value="4"/>
</dbReference>
<feature type="repeat" description="PPR" evidence="2">
    <location>
        <begin position="138"/>
        <end position="172"/>
    </location>
</feature>
<dbReference type="Pfam" id="PF13041">
    <property type="entry name" value="PPR_2"/>
    <property type="match status" value="1"/>
</dbReference>
<dbReference type="InterPro" id="IPR011990">
    <property type="entry name" value="TPR-like_helical_dom_sf"/>
</dbReference>
<accession>A0AA36JQ02</accession>
<dbReference type="Pfam" id="PF13812">
    <property type="entry name" value="PPR_3"/>
    <property type="match status" value="1"/>
</dbReference>
<sequence>MAWDAETAGLLLQIRNLGRRKDWQRILQVLGALGKRLQSIHVSVAMTELEKCGAWQLALSLLGHTQTDQITFNTAISICMRLAMWQQALTTLALMGSRHVQSDVVSCSAAIKACESASQWRAVLDILADMPARTIAPNVVTYSTAISACGKAALWTRALALLSEMHRTRPNLISWNSAVSSCANAMEWRRALELLMASSASIQPDTITYNACAAACQKAVCWKLATGLVGEMRRAAAVPSTVTYNSCIACSSWARQVALRDAIGHAGLQISGATLVAMSFRSWRSGLKALSARQLDAQCAGAAARTLAVSGAWVRALLAGIENQFMRNGAIASCQRSNQWATALCLLYQRSFVADVVSYNSAISDTFTWAAVCHMVASLCSRGLQPSLISQNSVLSACGKGGQWSLALLRLAMLTTPSTVSCNAAISACEERGFWDQALASLTALPRAEVQADIVGFSAAVSACEKAGRWKCALGVLKSLGALVANLVFCNAVTSACESAGKWPHAFWNVQSLRSQSLQTDVLSYSGAISAAEKAGKWELPVLILAGLESAQLQVDDMCFGAAISACQRAERNQTAKPARRARARCIRFNALCKRGDASCHRDPQQTGLLGCIALCALGALGEAFCQASRSRRLTCAFARSSGPDTWWWQGGPGDESEEEMTVYVPIPENVPVTEVVVEIRPTRLFVGLKNQKPLLEGPLWKEIKADESGWVVDWEHGKRCIILTLIKRDDYDHLLKPDADQP</sequence>
<evidence type="ECO:0000313" key="4">
    <source>
        <dbReference type="EMBL" id="CAJ1410275.1"/>
    </source>
</evidence>
<evidence type="ECO:0000256" key="2">
    <source>
        <dbReference type="PROSITE-ProRule" id="PRU00708"/>
    </source>
</evidence>